<dbReference type="EMBL" id="SPDS01000001">
    <property type="protein sequence ID" value="TFH57040.1"/>
    <property type="molecule type" value="Genomic_DNA"/>
</dbReference>
<reference evidence="1 2" key="1">
    <citation type="submission" date="2019-03" db="EMBL/GenBank/DDBJ databases">
        <title>Glutamicibacter sp. LJH19 genome.</title>
        <authorList>
            <person name="Sinai Borker S."/>
            <person name="Kumar R."/>
        </authorList>
    </citation>
    <scope>NUCLEOTIDE SEQUENCE [LARGE SCALE GENOMIC DNA]</scope>
    <source>
        <strain evidence="1 2">LJH19</strain>
    </source>
</reference>
<name>A0A4Y8TXY9_9MICC</name>
<evidence type="ECO:0000313" key="2">
    <source>
        <dbReference type="Proteomes" id="UP000297638"/>
    </source>
</evidence>
<evidence type="ECO:0000313" key="1">
    <source>
        <dbReference type="EMBL" id="TFH57040.1"/>
    </source>
</evidence>
<protein>
    <submittedName>
        <fullName evidence="1">Uncharacterized protein</fullName>
    </submittedName>
</protein>
<comment type="caution">
    <text evidence="1">The sequence shown here is derived from an EMBL/GenBank/DDBJ whole genome shotgun (WGS) entry which is preliminary data.</text>
</comment>
<gene>
    <name evidence="1" type="ORF">EXY26_08595</name>
</gene>
<sequence>MRSLTRAQNAEIARGSVVASRVHSAGMVTAAAMQMTGMISREAQFLADGDPGAAARLNHLADCYAEYAAWEIRQYRNG</sequence>
<dbReference type="Proteomes" id="UP000297638">
    <property type="component" value="Unassembled WGS sequence"/>
</dbReference>
<proteinExistence type="predicted"/>
<accession>A0A4Y8TXY9</accession>
<dbReference type="RefSeq" id="WP_134780045.1">
    <property type="nucleotide sequence ID" value="NZ_SPDS01000001.1"/>
</dbReference>
<organism evidence="1 2">
    <name type="scientific">Glutamicibacter arilaitensis</name>
    <dbReference type="NCBI Taxonomy" id="256701"/>
    <lineage>
        <taxon>Bacteria</taxon>
        <taxon>Bacillati</taxon>
        <taxon>Actinomycetota</taxon>
        <taxon>Actinomycetes</taxon>
        <taxon>Micrococcales</taxon>
        <taxon>Micrococcaceae</taxon>
        <taxon>Glutamicibacter</taxon>
    </lineage>
</organism>
<dbReference type="AlphaFoldDB" id="A0A4Y8TXY9"/>